<reference evidence="1 2" key="1">
    <citation type="submission" date="2017-11" db="EMBL/GenBank/DDBJ databases">
        <title>De novo assembly and phasing of dikaryotic genomes from two isolates of Puccinia coronata f. sp. avenae, the causal agent of oat crown rust.</title>
        <authorList>
            <person name="Miller M.E."/>
            <person name="Zhang Y."/>
            <person name="Omidvar V."/>
            <person name="Sperschneider J."/>
            <person name="Schwessinger B."/>
            <person name="Raley C."/>
            <person name="Palmer J.M."/>
            <person name="Garnica D."/>
            <person name="Upadhyaya N."/>
            <person name="Rathjen J."/>
            <person name="Taylor J.M."/>
            <person name="Park R.F."/>
            <person name="Dodds P.N."/>
            <person name="Hirsch C.D."/>
            <person name="Kianian S.F."/>
            <person name="Figueroa M."/>
        </authorList>
    </citation>
    <scope>NUCLEOTIDE SEQUENCE [LARGE SCALE GENOMIC DNA]</scope>
    <source>
        <strain evidence="1">12SD80</strain>
    </source>
</reference>
<evidence type="ECO:0000313" key="2">
    <source>
        <dbReference type="Proteomes" id="UP000235392"/>
    </source>
</evidence>
<dbReference type="Proteomes" id="UP000235392">
    <property type="component" value="Unassembled WGS sequence"/>
</dbReference>
<dbReference type="EMBL" id="PGCI01000145">
    <property type="protein sequence ID" value="PLW37276.1"/>
    <property type="molecule type" value="Genomic_DNA"/>
</dbReference>
<gene>
    <name evidence="1" type="ORF">PCASD_09409</name>
</gene>
<proteinExistence type="predicted"/>
<evidence type="ECO:0000313" key="1">
    <source>
        <dbReference type="EMBL" id="PLW37276.1"/>
    </source>
</evidence>
<comment type="caution">
    <text evidence="1">The sequence shown here is derived from an EMBL/GenBank/DDBJ whole genome shotgun (WGS) entry which is preliminary data.</text>
</comment>
<organism evidence="1 2">
    <name type="scientific">Puccinia coronata f. sp. avenae</name>
    <dbReference type="NCBI Taxonomy" id="200324"/>
    <lineage>
        <taxon>Eukaryota</taxon>
        <taxon>Fungi</taxon>
        <taxon>Dikarya</taxon>
        <taxon>Basidiomycota</taxon>
        <taxon>Pucciniomycotina</taxon>
        <taxon>Pucciniomycetes</taxon>
        <taxon>Pucciniales</taxon>
        <taxon>Pucciniaceae</taxon>
        <taxon>Puccinia</taxon>
    </lineage>
</organism>
<name>A0A2N5UHW4_9BASI</name>
<protein>
    <submittedName>
        <fullName evidence="1">Uncharacterized protein</fullName>
    </submittedName>
</protein>
<accession>A0A2N5UHW4</accession>
<sequence length="54" mass="5699">MAHQDTQPIDAPFVDDPESIICAANAAKRKAAASASCAALRARVRSGQQFNQLS</sequence>
<dbReference type="AlphaFoldDB" id="A0A2N5UHW4"/>